<dbReference type="Proteomes" id="UP000195557">
    <property type="component" value="Unassembled WGS sequence"/>
</dbReference>
<dbReference type="InterPro" id="IPR001202">
    <property type="entry name" value="WW_dom"/>
</dbReference>
<sequence length="118" mass="13773">MRARGVALFVFVVFTSTLSTTVQSAKQVFFYNDVTGESRWDDPDGLTTYSDDEGKEFWVDPNTGESTYEPRTKWSSHDSEDTGVKYFYNEETKESTWDRPEELAWRRIEQDDDDNDSL</sequence>
<dbReference type="SMART" id="SM00456">
    <property type="entry name" value="WW"/>
    <property type="match status" value="2"/>
</dbReference>
<accession>A0A1Y5IKL4</accession>
<feature type="compositionally biased region" description="Basic and acidic residues" evidence="1">
    <location>
        <begin position="68"/>
        <end position="78"/>
    </location>
</feature>
<feature type="domain" description="WW" evidence="3">
    <location>
        <begin position="74"/>
        <end position="102"/>
    </location>
</feature>
<dbReference type="Pfam" id="PF00397">
    <property type="entry name" value="WW"/>
    <property type="match status" value="1"/>
</dbReference>
<dbReference type="AlphaFoldDB" id="A0A1Y5IKL4"/>
<evidence type="ECO:0000256" key="1">
    <source>
        <dbReference type="SAM" id="MobiDB-lite"/>
    </source>
</evidence>
<gene>
    <name evidence="4" type="ORF">BE221DRAFT_68038</name>
</gene>
<dbReference type="PROSITE" id="PS50020">
    <property type="entry name" value="WW_DOMAIN_2"/>
    <property type="match status" value="1"/>
</dbReference>
<evidence type="ECO:0000256" key="2">
    <source>
        <dbReference type="SAM" id="SignalP"/>
    </source>
</evidence>
<dbReference type="SUPFAM" id="SSF51045">
    <property type="entry name" value="WW domain"/>
    <property type="match status" value="1"/>
</dbReference>
<dbReference type="InterPro" id="IPR036020">
    <property type="entry name" value="WW_dom_sf"/>
</dbReference>
<proteinExistence type="predicted"/>
<organism evidence="4">
    <name type="scientific">Ostreococcus tauri</name>
    <name type="common">Marine green alga</name>
    <dbReference type="NCBI Taxonomy" id="70448"/>
    <lineage>
        <taxon>Eukaryota</taxon>
        <taxon>Viridiplantae</taxon>
        <taxon>Chlorophyta</taxon>
        <taxon>Mamiellophyceae</taxon>
        <taxon>Mamiellales</taxon>
        <taxon>Bathycoccaceae</taxon>
        <taxon>Ostreococcus</taxon>
    </lineage>
</organism>
<feature type="region of interest" description="Disordered" evidence="1">
    <location>
        <begin position="51"/>
        <end position="78"/>
    </location>
</feature>
<dbReference type="PROSITE" id="PS01159">
    <property type="entry name" value="WW_DOMAIN_1"/>
    <property type="match status" value="1"/>
</dbReference>
<dbReference type="CDD" id="cd00201">
    <property type="entry name" value="WW"/>
    <property type="match status" value="1"/>
</dbReference>
<dbReference type="Gene3D" id="2.20.70.10">
    <property type="match status" value="2"/>
</dbReference>
<evidence type="ECO:0000259" key="3">
    <source>
        <dbReference type="PROSITE" id="PS50020"/>
    </source>
</evidence>
<evidence type="ECO:0000313" key="4">
    <source>
        <dbReference type="EMBL" id="OUS48684.1"/>
    </source>
</evidence>
<feature type="chain" id="PRO_5012870553" evidence="2">
    <location>
        <begin position="20"/>
        <end position="118"/>
    </location>
</feature>
<name>A0A1Y5IKL4_OSTTA</name>
<protein>
    <submittedName>
        <fullName evidence="4">Spliceosomal protein FBP11/Splicing factor PRP40</fullName>
    </submittedName>
</protein>
<dbReference type="eggNOG" id="ENOG502SCVG">
    <property type="taxonomic scope" value="Eukaryota"/>
</dbReference>
<keyword evidence="2" id="KW-0732">Signal</keyword>
<dbReference type="EMBL" id="KZ155773">
    <property type="protein sequence ID" value="OUS48684.1"/>
    <property type="molecule type" value="Genomic_DNA"/>
</dbReference>
<reference evidence="4" key="1">
    <citation type="submission" date="2017-04" db="EMBL/GenBank/DDBJ databases">
        <title>Population genomics of picophytoplankton unveils novel chromosome hypervariability.</title>
        <authorList>
            <consortium name="DOE Joint Genome Institute"/>
            <person name="Blanc-Mathieu R."/>
            <person name="Krasovec M."/>
            <person name="Hebrard M."/>
            <person name="Yau S."/>
            <person name="Desgranges E."/>
            <person name="Martin J."/>
            <person name="Schackwitz W."/>
            <person name="Kuo A."/>
            <person name="Salin G."/>
            <person name="Donnadieu C."/>
            <person name="Desdevises Y."/>
            <person name="Sanchez-Ferandin S."/>
            <person name="Moreau H."/>
            <person name="Rivals E."/>
            <person name="Grigoriev I.V."/>
            <person name="Grimsley N."/>
            <person name="Eyre-Walker A."/>
            <person name="Piganeau G."/>
        </authorList>
    </citation>
    <scope>NUCLEOTIDE SEQUENCE [LARGE SCALE GENOMIC DNA]</scope>
    <source>
        <strain evidence="4">RCC 1115</strain>
    </source>
</reference>
<feature type="signal peptide" evidence="2">
    <location>
        <begin position="1"/>
        <end position="19"/>
    </location>
</feature>